<sequence>MPPKSAPKIYQILIRTFRTTIFLTVPPSTTLTSLKQSAFDALNSFPSDEDAMDEGQEDIPKLTSTADFSLCRAVNVKPPPAARDSRSHSQAQKREYEVLDVNGSGDEDDGAGESMTVKDLGLANWEVLYVQYKDDQGQPLPIIAKDPPLDEEEDGSSMPPPPPPAIESSPPSSPSKGKGKGKRKAMSDDESDDTPETTKRVNDGLNQGTKIHS</sequence>
<accession>A0A8H5GRB6</accession>
<feature type="region of interest" description="Disordered" evidence="1">
    <location>
        <begin position="134"/>
        <end position="213"/>
    </location>
</feature>
<comment type="caution">
    <text evidence="2">The sequence shown here is derived from an EMBL/GenBank/DDBJ whole genome shotgun (WGS) entry which is preliminary data.</text>
</comment>
<feature type="compositionally biased region" description="Basic and acidic residues" evidence="1">
    <location>
        <begin position="83"/>
        <end position="97"/>
    </location>
</feature>
<dbReference type="AlphaFoldDB" id="A0A8H5GRB6"/>
<feature type="compositionally biased region" description="Low complexity" evidence="1">
    <location>
        <begin position="166"/>
        <end position="176"/>
    </location>
</feature>
<evidence type="ECO:0000313" key="3">
    <source>
        <dbReference type="Proteomes" id="UP000518752"/>
    </source>
</evidence>
<protein>
    <submittedName>
        <fullName evidence="2">Uncharacterized protein</fullName>
    </submittedName>
</protein>
<evidence type="ECO:0000256" key="1">
    <source>
        <dbReference type="SAM" id="MobiDB-lite"/>
    </source>
</evidence>
<dbReference type="Proteomes" id="UP000518752">
    <property type="component" value="Unassembled WGS sequence"/>
</dbReference>
<organism evidence="2 3">
    <name type="scientific">Collybiopsis confluens</name>
    <dbReference type="NCBI Taxonomy" id="2823264"/>
    <lineage>
        <taxon>Eukaryota</taxon>
        <taxon>Fungi</taxon>
        <taxon>Dikarya</taxon>
        <taxon>Basidiomycota</taxon>
        <taxon>Agaricomycotina</taxon>
        <taxon>Agaricomycetes</taxon>
        <taxon>Agaricomycetidae</taxon>
        <taxon>Agaricales</taxon>
        <taxon>Marasmiineae</taxon>
        <taxon>Omphalotaceae</taxon>
        <taxon>Collybiopsis</taxon>
    </lineage>
</organism>
<name>A0A8H5GRB6_9AGAR</name>
<proteinExistence type="predicted"/>
<evidence type="ECO:0000313" key="2">
    <source>
        <dbReference type="EMBL" id="KAF5369598.1"/>
    </source>
</evidence>
<dbReference type="EMBL" id="JAACJN010000127">
    <property type="protein sequence ID" value="KAF5369598.1"/>
    <property type="molecule type" value="Genomic_DNA"/>
</dbReference>
<feature type="compositionally biased region" description="Polar residues" evidence="1">
    <location>
        <begin position="204"/>
        <end position="213"/>
    </location>
</feature>
<feature type="region of interest" description="Disordered" evidence="1">
    <location>
        <begin position="76"/>
        <end position="116"/>
    </location>
</feature>
<gene>
    <name evidence="2" type="ORF">D9757_010471</name>
</gene>
<keyword evidence="3" id="KW-1185">Reference proteome</keyword>
<reference evidence="2 3" key="1">
    <citation type="journal article" date="2020" name="ISME J.">
        <title>Uncovering the hidden diversity of litter-decomposition mechanisms in mushroom-forming fungi.</title>
        <authorList>
            <person name="Floudas D."/>
            <person name="Bentzer J."/>
            <person name="Ahren D."/>
            <person name="Johansson T."/>
            <person name="Persson P."/>
            <person name="Tunlid A."/>
        </authorList>
    </citation>
    <scope>NUCLEOTIDE SEQUENCE [LARGE SCALE GENOMIC DNA]</scope>
    <source>
        <strain evidence="2 3">CBS 406.79</strain>
    </source>
</reference>
<dbReference type="OrthoDB" id="3173670at2759"/>